<reference evidence="2 3" key="1">
    <citation type="submission" date="2015-11" db="EMBL/GenBank/DDBJ databases">
        <title>Expanding the genomic diversity of Burkholderia species for the development of highly accurate diagnostics.</title>
        <authorList>
            <person name="Sahl J."/>
            <person name="Keim P."/>
            <person name="Wagner D."/>
        </authorList>
    </citation>
    <scope>NUCLEOTIDE SEQUENCE [LARGE SCALE GENOMIC DNA]</scope>
    <source>
        <strain evidence="2 3">MSMB368WGS</strain>
    </source>
</reference>
<evidence type="ECO:0000256" key="1">
    <source>
        <dbReference type="SAM" id="Phobius"/>
    </source>
</evidence>
<protein>
    <submittedName>
        <fullName evidence="2">Uncharacterized protein</fullName>
    </submittedName>
</protein>
<dbReference type="EMBL" id="LPJR01000029">
    <property type="protein sequence ID" value="KWF29918.1"/>
    <property type="molecule type" value="Genomic_DNA"/>
</dbReference>
<organism evidence="2 3">
    <name type="scientific">Burkholderia pseudomultivorans</name>
    <dbReference type="NCBI Taxonomy" id="1207504"/>
    <lineage>
        <taxon>Bacteria</taxon>
        <taxon>Pseudomonadati</taxon>
        <taxon>Pseudomonadota</taxon>
        <taxon>Betaproteobacteria</taxon>
        <taxon>Burkholderiales</taxon>
        <taxon>Burkholderiaceae</taxon>
        <taxon>Burkholderia</taxon>
        <taxon>Burkholderia cepacia complex</taxon>
    </lineage>
</organism>
<evidence type="ECO:0000313" key="3">
    <source>
        <dbReference type="Proteomes" id="UP000062912"/>
    </source>
</evidence>
<dbReference type="Proteomes" id="UP000062912">
    <property type="component" value="Unassembled WGS sequence"/>
</dbReference>
<keyword evidence="1" id="KW-1133">Transmembrane helix</keyword>
<sequence>MEFVIVHLSGEDGTITLIFAVSAPVNVIEGVPACAAVNVTFDPPATLILVAPPVVDVTYAVVAICVVFVPFAAVGAVGVPVNAGDASGAYVDEADAVVR</sequence>
<gene>
    <name evidence="2" type="ORF">WT56_16205</name>
</gene>
<comment type="caution">
    <text evidence="2">The sequence shown here is derived from an EMBL/GenBank/DDBJ whole genome shotgun (WGS) entry which is preliminary data.</text>
</comment>
<accession>A0A132EIF9</accession>
<name>A0A132EIF9_9BURK</name>
<feature type="transmembrane region" description="Helical" evidence="1">
    <location>
        <begin position="57"/>
        <end position="79"/>
    </location>
</feature>
<keyword evidence="1" id="KW-0812">Transmembrane</keyword>
<proteinExistence type="predicted"/>
<evidence type="ECO:0000313" key="2">
    <source>
        <dbReference type="EMBL" id="KWF29918.1"/>
    </source>
</evidence>
<keyword evidence="1" id="KW-0472">Membrane</keyword>
<dbReference type="AlphaFoldDB" id="A0A132EIF9"/>